<evidence type="ECO:0000313" key="1">
    <source>
        <dbReference type="Proteomes" id="UP000095286"/>
    </source>
</evidence>
<proteinExistence type="predicted"/>
<name>A0AC35U3I7_9BILA</name>
<organism evidence="1 2">
    <name type="scientific">Rhabditophanes sp. KR3021</name>
    <dbReference type="NCBI Taxonomy" id="114890"/>
    <lineage>
        <taxon>Eukaryota</taxon>
        <taxon>Metazoa</taxon>
        <taxon>Ecdysozoa</taxon>
        <taxon>Nematoda</taxon>
        <taxon>Chromadorea</taxon>
        <taxon>Rhabditida</taxon>
        <taxon>Tylenchina</taxon>
        <taxon>Panagrolaimomorpha</taxon>
        <taxon>Strongyloidoidea</taxon>
        <taxon>Alloionematidae</taxon>
        <taxon>Rhabditophanes</taxon>
    </lineage>
</organism>
<evidence type="ECO:0000313" key="2">
    <source>
        <dbReference type="WBParaSite" id="RSKR_0000734400.1"/>
    </source>
</evidence>
<reference evidence="2" key="1">
    <citation type="submission" date="2016-11" db="UniProtKB">
        <authorList>
            <consortium name="WormBaseParasite"/>
        </authorList>
    </citation>
    <scope>IDENTIFICATION</scope>
    <source>
        <strain evidence="2">KR3021</strain>
    </source>
</reference>
<dbReference type="WBParaSite" id="RSKR_0000734400.1">
    <property type="protein sequence ID" value="RSKR_0000734400.1"/>
    <property type="gene ID" value="RSKR_0000734400"/>
</dbReference>
<sequence length="329" mass="37334">MAADFLKLFLEQHQLNDVNEPKLPLDKQFYPDASEIVYISPLATMKMVKYANDLIPMEVMGLLLGEFVDDYTIKVVDVFAMPQKSSTATVECIDPLYQVKMVELLKKSGRPEEIVGWYHSHVGIGCVLSRIDLKTQKTFEAMNPRSIAVVFDPVSSVKGSLSLGCYRSRDYGRDTFDTSGIDFSAFERRQITSNLGVMTKGESCSLRTTILSHIVSTLHVEYPLTNDETTMLMHCTNREKSKWEILPSSTIQKKNINNIKKLISISDILIENQKDIIFKTTCQKELEKYGQSDSNYEILNVAKELMTDNFQCALLNSLSLKLNVNKKQE</sequence>
<dbReference type="Proteomes" id="UP000095286">
    <property type="component" value="Unplaced"/>
</dbReference>
<accession>A0AC35U3I7</accession>
<protein>
    <submittedName>
        <fullName evidence="2">MPN domain-containing protein</fullName>
    </submittedName>
</protein>